<feature type="domain" description="Peptidase A2" evidence="9">
    <location>
        <begin position="212"/>
        <end position="248"/>
    </location>
</feature>
<dbReference type="Pfam" id="PF07714">
    <property type="entry name" value="PK_Tyr_Ser-Thr"/>
    <property type="match status" value="1"/>
</dbReference>
<dbReference type="PROSITE" id="PS50175">
    <property type="entry name" value="ASP_PROT_RETROV"/>
    <property type="match status" value="1"/>
</dbReference>
<evidence type="ECO:0000256" key="1">
    <source>
        <dbReference type="ARBA" id="ARBA00005843"/>
    </source>
</evidence>
<dbReference type="PROSITE" id="PS50297">
    <property type="entry name" value="ANK_REP_REGION"/>
    <property type="match status" value="2"/>
</dbReference>
<dbReference type="SUPFAM" id="SSF48403">
    <property type="entry name" value="Ankyrin repeat"/>
    <property type="match status" value="1"/>
</dbReference>
<dbReference type="GO" id="GO:0004674">
    <property type="term" value="F:protein serine/threonine kinase activity"/>
    <property type="evidence" value="ECO:0007669"/>
    <property type="project" value="TreeGrafter"/>
</dbReference>
<feature type="region of interest" description="Disordered" evidence="7">
    <location>
        <begin position="717"/>
        <end position="755"/>
    </location>
</feature>
<dbReference type="PROSITE" id="PS50088">
    <property type="entry name" value="ANK_REPEAT"/>
    <property type="match status" value="3"/>
</dbReference>
<dbReference type="GO" id="GO:0006508">
    <property type="term" value="P:proteolysis"/>
    <property type="evidence" value="ECO:0007669"/>
    <property type="project" value="InterPro"/>
</dbReference>
<evidence type="ECO:0000256" key="5">
    <source>
        <dbReference type="ARBA" id="ARBA00022840"/>
    </source>
</evidence>
<keyword evidence="2" id="KW-0808">Transferase</keyword>
<evidence type="ECO:0008006" key="12">
    <source>
        <dbReference type="Google" id="ProtNLM"/>
    </source>
</evidence>
<dbReference type="PANTHER" id="PTHR44329">
    <property type="entry name" value="SERINE/THREONINE-PROTEIN KINASE TNNI3K-RELATED"/>
    <property type="match status" value="1"/>
</dbReference>
<dbReference type="OrthoDB" id="1722345at2759"/>
<dbReference type="AlphaFoldDB" id="A0A067LRM6"/>
<keyword evidence="4" id="KW-0418">Kinase</keyword>
<proteinExistence type="inferred from homology"/>
<dbReference type="GO" id="GO:0005524">
    <property type="term" value="F:ATP binding"/>
    <property type="evidence" value="ECO:0007669"/>
    <property type="project" value="UniProtKB-KW"/>
</dbReference>
<evidence type="ECO:0000256" key="4">
    <source>
        <dbReference type="ARBA" id="ARBA00022777"/>
    </source>
</evidence>
<reference evidence="11" key="1">
    <citation type="journal article" date="2014" name="Proc. Natl. Acad. Sci. U.S.A.">
        <title>Extensive sampling of basidiomycete genomes demonstrates inadequacy of the white-rot/brown-rot paradigm for wood decay fungi.</title>
        <authorList>
            <person name="Riley R."/>
            <person name="Salamov A.A."/>
            <person name="Brown D.W."/>
            <person name="Nagy L.G."/>
            <person name="Floudas D."/>
            <person name="Held B.W."/>
            <person name="Levasseur A."/>
            <person name="Lombard V."/>
            <person name="Morin E."/>
            <person name="Otillar R."/>
            <person name="Lindquist E.A."/>
            <person name="Sun H."/>
            <person name="LaButti K.M."/>
            <person name="Schmutz J."/>
            <person name="Jabbour D."/>
            <person name="Luo H."/>
            <person name="Baker S.E."/>
            <person name="Pisabarro A.G."/>
            <person name="Walton J.D."/>
            <person name="Blanchette R.A."/>
            <person name="Henrissat B."/>
            <person name="Martin F."/>
            <person name="Cullen D."/>
            <person name="Hibbett D.S."/>
            <person name="Grigoriev I.V."/>
        </authorList>
    </citation>
    <scope>NUCLEOTIDE SEQUENCE [LARGE SCALE GENOMIC DNA]</scope>
    <source>
        <strain evidence="11">FD-172 SS1</strain>
    </source>
</reference>
<keyword evidence="3" id="KW-0547">Nucleotide-binding</keyword>
<dbReference type="PANTHER" id="PTHR44329:SF288">
    <property type="entry name" value="MITOGEN-ACTIVATED PROTEIN KINASE KINASE KINASE 20"/>
    <property type="match status" value="1"/>
</dbReference>
<evidence type="ECO:0000256" key="6">
    <source>
        <dbReference type="PROSITE-ProRule" id="PRU00023"/>
    </source>
</evidence>
<feature type="domain" description="Protein kinase" evidence="8">
    <location>
        <begin position="447"/>
        <end position="717"/>
    </location>
</feature>
<dbReference type="InterPro" id="IPR001995">
    <property type="entry name" value="Peptidase_A2_cat"/>
</dbReference>
<dbReference type="InterPro" id="IPR036770">
    <property type="entry name" value="Ankyrin_rpt-contain_sf"/>
</dbReference>
<dbReference type="HOGENOM" id="CLU_000288_7_25_1"/>
<dbReference type="STRING" id="930990.A0A067LRM6"/>
<dbReference type="SUPFAM" id="SSF56112">
    <property type="entry name" value="Protein kinase-like (PK-like)"/>
    <property type="match status" value="1"/>
</dbReference>
<evidence type="ECO:0000259" key="8">
    <source>
        <dbReference type="PROSITE" id="PS50011"/>
    </source>
</evidence>
<gene>
    <name evidence="10" type="ORF">BOTBODRAFT_39942</name>
</gene>
<accession>A0A067LRM6</accession>
<dbReference type="InParanoid" id="A0A067LRM6"/>
<organism evidence="10 11">
    <name type="scientific">Botryobasidium botryosum (strain FD-172 SS1)</name>
    <dbReference type="NCBI Taxonomy" id="930990"/>
    <lineage>
        <taxon>Eukaryota</taxon>
        <taxon>Fungi</taxon>
        <taxon>Dikarya</taxon>
        <taxon>Basidiomycota</taxon>
        <taxon>Agaricomycotina</taxon>
        <taxon>Agaricomycetes</taxon>
        <taxon>Cantharellales</taxon>
        <taxon>Botryobasidiaceae</taxon>
        <taxon>Botryobasidium</taxon>
    </lineage>
</organism>
<feature type="compositionally biased region" description="Basic and acidic residues" evidence="7">
    <location>
        <begin position="736"/>
        <end position="755"/>
    </location>
</feature>
<dbReference type="InterPro" id="IPR011009">
    <property type="entry name" value="Kinase-like_dom_sf"/>
</dbReference>
<comment type="similarity">
    <text evidence="1">Belongs to the protein kinase superfamily. TKL Ser/Thr protein kinase family.</text>
</comment>
<feature type="repeat" description="ANK" evidence="6">
    <location>
        <begin position="191"/>
        <end position="227"/>
    </location>
</feature>
<dbReference type="Gene3D" id="1.10.510.10">
    <property type="entry name" value="Transferase(Phosphotransferase) domain 1"/>
    <property type="match status" value="1"/>
</dbReference>
<dbReference type="EMBL" id="KL198180">
    <property type="protein sequence ID" value="KDQ05848.1"/>
    <property type="molecule type" value="Genomic_DNA"/>
</dbReference>
<evidence type="ECO:0000256" key="3">
    <source>
        <dbReference type="ARBA" id="ARBA00022741"/>
    </source>
</evidence>
<dbReference type="SMART" id="SM00248">
    <property type="entry name" value="ANK"/>
    <property type="match status" value="7"/>
</dbReference>
<evidence type="ECO:0000256" key="2">
    <source>
        <dbReference type="ARBA" id="ARBA00022679"/>
    </source>
</evidence>
<dbReference type="Proteomes" id="UP000027195">
    <property type="component" value="Unassembled WGS sequence"/>
</dbReference>
<keyword evidence="6" id="KW-0040">ANK repeat</keyword>
<dbReference type="InterPro" id="IPR051681">
    <property type="entry name" value="Ser/Thr_Kinases-Pseudokinases"/>
</dbReference>
<dbReference type="InterPro" id="IPR001245">
    <property type="entry name" value="Ser-Thr/Tyr_kinase_cat_dom"/>
</dbReference>
<evidence type="ECO:0000259" key="9">
    <source>
        <dbReference type="PROSITE" id="PS50175"/>
    </source>
</evidence>
<dbReference type="Pfam" id="PF00023">
    <property type="entry name" value="Ank"/>
    <property type="match status" value="1"/>
</dbReference>
<evidence type="ECO:0000313" key="10">
    <source>
        <dbReference type="EMBL" id="KDQ05848.1"/>
    </source>
</evidence>
<dbReference type="InterPro" id="IPR002110">
    <property type="entry name" value="Ankyrin_rpt"/>
</dbReference>
<feature type="repeat" description="ANK" evidence="6">
    <location>
        <begin position="11"/>
        <end position="43"/>
    </location>
</feature>
<evidence type="ECO:0000313" key="11">
    <source>
        <dbReference type="Proteomes" id="UP000027195"/>
    </source>
</evidence>
<feature type="repeat" description="ANK" evidence="6">
    <location>
        <begin position="88"/>
        <end position="120"/>
    </location>
</feature>
<protein>
    <recommendedName>
        <fullName evidence="12">Protein kinase domain-containing protein</fullName>
    </recommendedName>
</protein>
<dbReference type="InterPro" id="IPR000719">
    <property type="entry name" value="Prot_kinase_dom"/>
</dbReference>
<dbReference type="GO" id="GO:0004190">
    <property type="term" value="F:aspartic-type endopeptidase activity"/>
    <property type="evidence" value="ECO:0007669"/>
    <property type="project" value="InterPro"/>
</dbReference>
<evidence type="ECO:0000256" key="7">
    <source>
        <dbReference type="SAM" id="MobiDB-lite"/>
    </source>
</evidence>
<name>A0A067LRM6_BOTB1</name>
<dbReference type="Gene3D" id="1.25.40.20">
    <property type="entry name" value="Ankyrin repeat-containing domain"/>
    <property type="match status" value="2"/>
</dbReference>
<keyword evidence="5" id="KW-0067">ATP-binding</keyword>
<sequence>MGEDIEKRDSLGRTKLHHAIRVKDLQLAKQLVEQGADVRARDGHGSEPLHFLARLETDYLDILSPSPFAEIIQVLLSAGAELNAQGQRGLPPLYHAYQQNSSLIFRLLVDAGADLSLLDQYVRVDMRRFLARVLHPPDDTADLDYLPAGVDVNATDSEGRTYLDRAVWLGSPSAVKALLCRGADPTQWGPWGRTPLAYAFSLMQYPDGAGAIQALVDAGADVNAISDRDTPLDRAASREPFDFKRIQGYESVLRRTVQRGSLRATHRLLRLEDDPNLRDDQLDARFRYLTEVLGLPGGEQGLLALAEEGSLIDAINKDGISMLQRAVAKSSCLGVKFLLRQGVDPCAGGAFGAVSPQFVVEMLEVPDGVSMMLKLARAGLTVDNTLRYRMKVRSLPRCFDLICEVRKISAMDPPSVRSACVAFLSTFYPLLGCYSSDSPLHEWEVELMKAETSEQGGFSDCREGLFLGRHKVAMKALRTHVIGNKVAAKRMQREMNVLNKLSHPNVLLFIGWCILESKSYLVSPWMENGDASEYVRRRPQANRVQLLVQVAEGLHYLHTWLQNPVIHGNLKATNVLISGTGVVRIANFALSELVEDEKDPRHWTAWYCCEDLRWQAPELLSAGSQEEARRTKETDSFACGRVMLEIFTGLVPFYYIAANTMSIPNMVRHGQFPERPLDEDVIAKGLDDMTWNLMERCWSMDPKERPSAAEILTHLKATLRGRPDDDSDSEDSTSSRLEKRARVTEPSLKFEEFDA</sequence>
<keyword evidence="11" id="KW-1185">Reference proteome</keyword>
<dbReference type="PROSITE" id="PS50011">
    <property type="entry name" value="PROTEIN_KINASE_DOM"/>
    <property type="match status" value="1"/>
</dbReference>